<evidence type="ECO:0000313" key="17">
    <source>
        <dbReference type="EMBL" id="KAL2735273.1"/>
    </source>
</evidence>
<feature type="domain" description="AAA+ ATPase" evidence="16">
    <location>
        <begin position="1985"/>
        <end position="2129"/>
    </location>
</feature>
<evidence type="ECO:0000256" key="1">
    <source>
        <dbReference type="ARBA" id="ARBA00004430"/>
    </source>
</evidence>
<dbReference type="InterPro" id="IPR042228">
    <property type="entry name" value="Dynein_linker_3"/>
</dbReference>
<dbReference type="Gene3D" id="1.10.8.720">
    <property type="entry name" value="Region D6 of dynein motor"/>
    <property type="match status" value="1"/>
</dbReference>
<dbReference type="Gene3D" id="1.10.8.710">
    <property type="match status" value="1"/>
</dbReference>
<dbReference type="GO" id="GO:0097729">
    <property type="term" value="C:9+2 motile cilium"/>
    <property type="evidence" value="ECO:0007669"/>
    <property type="project" value="UniProtKB-ARBA"/>
</dbReference>
<keyword evidence="8" id="KW-0243">Dynein</keyword>
<dbReference type="Gene3D" id="1.20.1270.280">
    <property type="match status" value="1"/>
</dbReference>
<dbReference type="Gene3D" id="1.20.920.20">
    <property type="match status" value="1"/>
</dbReference>
<protein>
    <submittedName>
        <fullName evidence="17">Dynein axonemal heavy chain 8</fullName>
    </submittedName>
</protein>
<dbReference type="Pfam" id="PF08393">
    <property type="entry name" value="DHC_N2"/>
    <property type="match status" value="1"/>
</dbReference>
<dbReference type="GO" id="GO:0030286">
    <property type="term" value="C:dynein complex"/>
    <property type="evidence" value="ECO:0007669"/>
    <property type="project" value="UniProtKB-KW"/>
</dbReference>
<keyword evidence="7" id="KW-0067">ATP-binding</keyword>
<keyword evidence="10" id="KW-0969">Cilium</keyword>
<comment type="similarity">
    <text evidence="2">Belongs to the dynein heavy chain family.</text>
</comment>
<dbReference type="InterPro" id="IPR013602">
    <property type="entry name" value="Dynein_heavy_linker"/>
</dbReference>
<dbReference type="Pfam" id="PF12780">
    <property type="entry name" value="AAA_8"/>
    <property type="match status" value="1"/>
</dbReference>
<evidence type="ECO:0000256" key="2">
    <source>
        <dbReference type="ARBA" id="ARBA00008887"/>
    </source>
</evidence>
<dbReference type="InterPro" id="IPR041589">
    <property type="entry name" value="DNAH3_AAA_lid_1"/>
</dbReference>
<dbReference type="FunFam" id="1.20.920.30:FF:000004">
    <property type="entry name" value="Dynein axonemal heavy chain 5"/>
    <property type="match status" value="1"/>
</dbReference>
<dbReference type="Pfam" id="PF18199">
    <property type="entry name" value="Dynein_C"/>
    <property type="match status" value="1"/>
</dbReference>
<dbReference type="Pfam" id="PF12781">
    <property type="entry name" value="AAA_9"/>
    <property type="match status" value="1"/>
</dbReference>
<dbReference type="FunFam" id="1.10.8.1220:FF:000001">
    <property type="entry name" value="Dynein axonemal heavy chain 5"/>
    <property type="match status" value="1"/>
</dbReference>
<dbReference type="FunFam" id="3.40.50.300:FF:001080">
    <property type="entry name" value="Dynein, axonemal, heavy chain 5"/>
    <property type="match status" value="1"/>
</dbReference>
<dbReference type="Gene3D" id="1.10.472.130">
    <property type="match status" value="1"/>
</dbReference>
<keyword evidence="15" id="KW-0472">Membrane</keyword>
<keyword evidence="3" id="KW-0963">Cytoplasm</keyword>
<dbReference type="Gene3D" id="3.10.490.20">
    <property type="match status" value="1"/>
</dbReference>
<evidence type="ECO:0000256" key="9">
    <source>
        <dbReference type="ARBA" id="ARBA00023054"/>
    </source>
</evidence>
<dbReference type="Gene3D" id="1.20.140.100">
    <property type="entry name" value="Dynein heavy chain, N-terminal domain 2"/>
    <property type="match status" value="1"/>
</dbReference>
<dbReference type="InterPro" id="IPR013594">
    <property type="entry name" value="Dynein_heavy_tail"/>
</dbReference>
<gene>
    <name evidence="17" type="ORF">V1478_002913</name>
</gene>
<dbReference type="InterPro" id="IPR043157">
    <property type="entry name" value="Dynein_AAA1S"/>
</dbReference>
<dbReference type="SMART" id="SM00382">
    <property type="entry name" value="AAA"/>
    <property type="match status" value="3"/>
</dbReference>
<evidence type="ECO:0000256" key="10">
    <source>
        <dbReference type="ARBA" id="ARBA00023069"/>
    </source>
</evidence>
<comment type="caution">
    <text evidence="17">The sequence shown here is derived from an EMBL/GenBank/DDBJ whole genome shotgun (WGS) entry which is preliminary data.</text>
</comment>
<feature type="transmembrane region" description="Helical" evidence="15">
    <location>
        <begin position="264"/>
        <end position="283"/>
    </location>
</feature>
<dbReference type="Pfam" id="PF12774">
    <property type="entry name" value="AAA_6"/>
    <property type="match status" value="1"/>
</dbReference>
<accession>A0ABD2BSJ9</accession>
<dbReference type="Gene3D" id="1.10.287.2620">
    <property type="match status" value="1"/>
</dbReference>
<dbReference type="SUPFAM" id="SSF52540">
    <property type="entry name" value="P-loop containing nucleoside triphosphate hydrolases"/>
    <property type="match status" value="4"/>
</dbReference>
<dbReference type="Gene3D" id="1.10.8.1220">
    <property type="match status" value="1"/>
</dbReference>
<dbReference type="Proteomes" id="UP001607302">
    <property type="component" value="Unassembled WGS sequence"/>
</dbReference>
<feature type="coiled-coil region" evidence="14">
    <location>
        <begin position="3788"/>
        <end position="3818"/>
    </location>
</feature>
<evidence type="ECO:0000256" key="12">
    <source>
        <dbReference type="ARBA" id="ARBA00023212"/>
    </source>
</evidence>
<feature type="domain" description="AAA+ ATPase" evidence="16">
    <location>
        <begin position="2588"/>
        <end position="2736"/>
    </location>
</feature>
<dbReference type="Gene3D" id="6.10.140.1060">
    <property type="match status" value="1"/>
</dbReference>
<dbReference type="Gene3D" id="3.40.50.300">
    <property type="entry name" value="P-loop containing nucleotide triphosphate hydrolases"/>
    <property type="match status" value="5"/>
</dbReference>
<dbReference type="InterPro" id="IPR041228">
    <property type="entry name" value="Dynein_C"/>
</dbReference>
<keyword evidence="9 14" id="KW-0175">Coiled coil</keyword>
<dbReference type="InterPro" id="IPR041466">
    <property type="entry name" value="Dynein_AAA5_ext"/>
</dbReference>
<keyword evidence="18" id="KW-1185">Reference proteome</keyword>
<dbReference type="FunFam" id="1.20.140.100:FF:000003">
    <property type="entry name" value="Dynein, axonemal, heavy chain 5"/>
    <property type="match status" value="1"/>
</dbReference>
<dbReference type="InterPro" id="IPR024743">
    <property type="entry name" value="Dynein_HC_stalk"/>
</dbReference>
<dbReference type="GO" id="GO:0005524">
    <property type="term" value="F:ATP binding"/>
    <property type="evidence" value="ECO:0007669"/>
    <property type="project" value="UniProtKB-KW"/>
</dbReference>
<keyword evidence="11" id="KW-0505">Motor protein</keyword>
<reference evidence="17 18" key="1">
    <citation type="journal article" date="2024" name="Ann. Entomol. Soc. Am.">
        <title>Genomic analyses of the southern and eastern yellowjacket wasps (Hymenoptera: Vespidae) reveal evolutionary signatures of social life.</title>
        <authorList>
            <person name="Catto M.A."/>
            <person name="Caine P.B."/>
            <person name="Orr S.E."/>
            <person name="Hunt B.G."/>
            <person name="Goodisman M.A.D."/>
        </authorList>
    </citation>
    <scope>NUCLEOTIDE SEQUENCE [LARGE SCALE GENOMIC DNA]</scope>
    <source>
        <strain evidence="17">233</strain>
        <tissue evidence="17">Head and thorax</tissue>
    </source>
</reference>
<dbReference type="GO" id="GO:0005874">
    <property type="term" value="C:microtubule"/>
    <property type="evidence" value="ECO:0007669"/>
    <property type="project" value="UniProtKB-KW"/>
</dbReference>
<evidence type="ECO:0000256" key="11">
    <source>
        <dbReference type="ARBA" id="ARBA00023175"/>
    </source>
</evidence>
<dbReference type="FunFam" id="3.40.50.300:FF:001221">
    <property type="entry name" value="Axonemal dynein heavy chain 8"/>
    <property type="match status" value="1"/>
</dbReference>
<feature type="transmembrane region" description="Helical" evidence="15">
    <location>
        <begin position="233"/>
        <end position="252"/>
    </location>
</feature>
<dbReference type="Pfam" id="PF18198">
    <property type="entry name" value="AAA_lid_11"/>
    <property type="match status" value="1"/>
</dbReference>
<dbReference type="InterPro" id="IPR043160">
    <property type="entry name" value="Dynein_C_barrel"/>
</dbReference>
<dbReference type="FunFam" id="3.40.50.300:FF:000320">
    <property type="entry name" value="Dynein, axonemal, heavy chain 5"/>
    <property type="match status" value="1"/>
</dbReference>
<dbReference type="FunFam" id="1.10.8.720:FF:000004">
    <property type="entry name" value="Dynein heavy chain 5, axonemal"/>
    <property type="match status" value="1"/>
</dbReference>
<dbReference type="InterPro" id="IPR042219">
    <property type="entry name" value="AAA_lid_11_sf"/>
</dbReference>
<dbReference type="EMBL" id="JAUDFV010000064">
    <property type="protein sequence ID" value="KAL2735273.1"/>
    <property type="molecule type" value="Genomic_DNA"/>
</dbReference>
<dbReference type="FunFam" id="3.10.490.20:FF:000010">
    <property type="entry name" value="Dynein heavy chain, putative"/>
    <property type="match status" value="1"/>
</dbReference>
<dbReference type="InterPro" id="IPR035706">
    <property type="entry name" value="AAA_9"/>
</dbReference>
<dbReference type="FunFam" id="3.40.50.300:FF:000049">
    <property type="entry name" value="Dynein, axonemal, heavy chain 5"/>
    <property type="match status" value="1"/>
</dbReference>
<evidence type="ECO:0000256" key="5">
    <source>
        <dbReference type="ARBA" id="ARBA00022737"/>
    </source>
</evidence>
<dbReference type="Pfam" id="PF12777">
    <property type="entry name" value="MT"/>
    <property type="match status" value="1"/>
</dbReference>
<dbReference type="FunFam" id="3.40.50.300:FF:002141">
    <property type="entry name" value="Dynein heavy chain"/>
    <property type="match status" value="1"/>
</dbReference>
<evidence type="ECO:0000256" key="15">
    <source>
        <dbReference type="SAM" id="Phobius"/>
    </source>
</evidence>
<dbReference type="Pfam" id="PF17852">
    <property type="entry name" value="Dynein_AAA_lid"/>
    <property type="match status" value="1"/>
</dbReference>
<dbReference type="Pfam" id="PF17857">
    <property type="entry name" value="AAA_lid_1"/>
    <property type="match status" value="1"/>
</dbReference>
<evidence type="ECO:0000259" key="16">
    <source>
        <dbReference type="SMART" id="SM00382"/>
    </source>
</evidence>
<dbReference type="FunFam" id="1.20.58.1120:FF:000004">
    <property type="entry name" value="Dynein axonemal heavy chain 5"/>
    <property type="match status" value="1"/>
</dbReference>
<dbReference type="FunFam" id="1.10.8.710:FF:000003">
    <property type="entry name" value="Dynein axonemal heavy chain 5"/>
    <property type="match status" value="1"/>
</dbReference>
<name>A0ABD2BSJ9_VESSQ</name>
<feature type="coiled-coil region" evidence="14">
    <location>
        <begin position="3433"/>
        <end position="3474"/>
    </location>
</feature>
<feature type="domain" description="AAA+ ATPase" evidence="16">
    <location>
        <begin position="2264"/>
        <end position="2393"/>
    </location>
</feature>
<proteinExistence type="inferred from homology"/>
<evidence type="ECO:0000256" key="6">
    <source>
        <dbReference type="ARBA" id="ARBA00022741"/>
    </source>
</evidence>
<evidence type="ECO:0000256" key="8">
    <source>
        <dbReference type="ARBA" id="ARBA00023017"/>
    </source>
</evidence>
<dbReference type="InterPro" id="IPR026983">
    <property type="entry name" value="DHC"/>
</dbReference>
<dbReference type="FunFam" id="1.10.287.2620:FF:000003">
    <property type="entry name" value="Dynein, axonemal, heavy chain 5"/>
    <property type="match status" value="1"/>
</dbReference>
<keyword evidence="5" id="KW-0677">Repeat</keyword>
<keyword evidence="15" id="KW-1133">Transmembrane helix</keyword>
<sequence>MSLVNTQNAPRDYTMPAIRQRIAELLKRRVALERVPGETLEERLAKYKEKRSFRHGLLKNTHQMVLEVAAFILNLAPEILEEGIIDKDEYVDTFSNFFKEGGKRAIIIHYQHMAPPTIESGRWTPQYDHEKQILRCCVTDGTTEQFYGRSIIVYRLRSDIDFEPKHLIDETYYAYAEINLNSKSPIAAVSDLISRLNEPAIKANVQWGELSKTERGLTMAKNFIYDFSDFCEYLSSMWCLYYLNYSIAYLILRIYTSYCFYKIILNFICTLFAAINIDLYGIVNFEINWDFYNKYLTTIQNVELNAKSREVVEIGESNVQIWMKTMERAIVESQQLRRETEVIGPTGELAYWRRLLIRFSSIIECIKSSYTQEFIELLIRSNSKLMKKWKKLINHVITVQILAQDNVTYLYALEKFTKPLYRLDPTKIGKYLPALMYVIRMIYATSRFFNTRRMVTAVFVKMTNQMILACKGYLTYNGTLQIWHDSKSSMISRIKDCIALYKLYHEYYDQMCMKVKESADEKPFEVSDMYVFGKFKTFIKRLIKIMDVFEIALTYSILQSSTLEGIDTFNAKFISFFQRISSKKYDPLDHRKPYFNSDYDEYKHDVAKTEIELKTFFYNTVSLTPNIETALNIVARFQKLNLKCLRIDRKYLELTNIYQNEIEQMRDRYNEDRSSPPIPRNIPSIAGRIFWIRQLYRRIEAPMDVFKTRQRVITHEYMQKCIKIYNAIISVFIHYEIIYHKAWYDSCEIVRLALSAPLFVRHPKTNKYCLNFDRFIVEVIRESEHMSRFGLEVPDFIQIITFCKEKIFSSYNEVKNLLEENDAIRRSIPIVFLNLIKIVLVDLEIAFQPCLSVVSWASLKISDTCADIKLKLLEFHDFVKEIKDMKEARIDEVLESISGTVLLKIDNYPKIPVDFVKDNVQFINIVANDLEIKSSMAEQVIIQIINKFMDLITDPNLQDIKYDWMDPEQLTKPVGSVTKLMSGPYEIGFAPVSKIINITQIHNDCMELFAYFNNKMMEALVKCTKSSLELLRKKVEITSSLHSNKLSDNALMITQFVLQIPNIVTVPSIEELQNNFEQVIISVIDTHKSIILWGQRYHSPNRKMFNEGTTRNLKNYYSIISDHKEIIRITMGLQGIILMLKDDITVLGNSYLKYSYIWDEHKEQIIQQFVESEPITQEIKEKFLEYEHLLTEIQNFPDTHIIGPIEIRMEKLKLAFSVEANSWKKLLGSALSINYKNKLMKMNEYINEKNKVLLREIKDLEDVRIAMRCLSTIRDDFITFDMELILIEETYTLMGYFNIDILKEEQDIVDSLRFNFNNMLSMAKQVQETICEMQEPLKKELIDGVAILLQDVAQFDIDFELEGPMVEGIPAAEASERVTAFQVRFDELWNRYETYSSGETLFGIPVREYPELQRRKRELNLLQKLYSLYSQVMRTIDSYFSIAWSDIDIESIVAELTEFQNKCRRLPKAMREWPAYIDLKKKIDDFSETCPLLEMMANKAMKARHWERMSKLCHFFFDVESEAFTLANALEAPLLKYKDDVEDICISAVKETDIERKLKQVIADWSVVNLQFSHFKQRGELLLKGVETGEIISQLEDSLMVISSLMANRYNAYFKKDIQLWQKKLSNTSEILSTWLVVQNLWAYLEAVFIGGDISKQLPAEAKRFNSIDKSWVKVMNRAHDKLNAVETCTEDETMGQLLPYLLEQLESCQKSLSGYLETKRVIFPRFCFISDPTLLEILGQAADCHAIQNYLDGFFDNIAKLEFSEKEYEHIIAMYSREKEKIVLEKVVVCLGGVENWLNMLLSVHQLSVSAVIAQGMSLLNAPDFDIITLIDNSVLQVALLSLQVIWTRDAEAAMNASRRDKTIMRKTNEWFLDLLNALIEVTVKDLTSYLRKKYEVLITIHVHQRDIFDELYHSKIRSVQDFEWLKQCRFYYNDDKEQILIRITDVEFIYQNEFLGCSERLVITPLTDRCYITLAQAIGMNFGGAPAGPAGTGKTETTKDMGKALGKYVVVFNCSDQMDFRGLGRILKGLAQAGIWGCFDEFNRIELPVLSVAAQQIAIILNARKERKTSFLFSDGDTYKLNYEVGIFITMNPGYAGRQELPENLKIQFRSVAMMVPDRQIIMRVKLAACGFLQNIMLARKFFTLYALCEEQLSKQVHYDFGLRNILSCLRTLGAQKRARPNESEETTLMRVLRDMNLSKLVDEDEPLFISLIEDMFPGIKLTTQTYKELQKGIEDATIDLGIMNHSEWNLKTIQLYETSLVRHGLMVLGPTGTGKTRCMWVLMKALTQMGISHKEVRMNPKAITASQMFGKLDVATNDWTDGIFSTLWRRSVQMKKTEHLWIVLDGPVDAVWIENLNSVLDDNKTLTLANGDRIIMSPTSKLVFEPDNVDNASPATISRMGMVFLSSSVLKWHNILEAWLKTRSSQEVDILRTLFHKIYDDTLKFVLTKLQTKMTLLEALYIRQTTDLLSGLLINDERMLSNIHIEKLFLFSIMWSLGAVLELDTRYALQEFLLAHKSHCHWPTTAEDETIFEYLVSDEGSWIHWNDMVPEFEYPSDQVLKYYKILVPNVDNTRTLFLLDVIAKQDKAVLLIGEQGTAKTVMIKSFMSNFDPEYHLQKSFNFSSASTPNMVQRVFEGYVEKRVGNTYGPPSGRKLTVFIDDINMPEINEWGDQITNEIVRQLMEYNGFYSLDKPGDFNTLQDIMILAAMIHPGGGRNDIPPRLKRQFNIFNCTLPSNKSMDAIFGKIGQGYFCLTRFSEIIVNFISKLVPLTRILWQKTKIKMLPTPAKFHYVFNLRDLSRIWEGILKIERAECETITTLLKLWDHECTRVISDRFITAEDKKWFHNALKETAEEILDTDFQYYQDVETYFVNFLRDPPEPTGDEPEDFVFEAPKIYEEIPSYEVVITRVKQNMEQFNEYIRGIHLDLVLFHDALVHLIRISRILGSPRSHAMLVGVGGSGKQSLTRLASFIAGFTFFQITLSRIYTVASLMDDLKKLYREAGTFSKGLTFIFTDNEIKDEAFLEYINNILSVGEIAGLFAKDELDDIYTTVTPLMRKEDPKRPPLQDNLHDYFITRARDNLHIVLCFSPVGEKFRLRALKFPALISGCTMNWFAKWPKDALYQVGHHVLNPFEIECSSEVKQELIQVMGDIQDDVNDICTEYFNRFRRQTYVTPKSFLVFLTGYKRLYEQKLNNINMLAVRMSNGLSKLVDAAVQVDELRKILEKNLQEIVEKNVQVEAIVASVNEKRSEAETVKATVQVTKNQAEALLKVIAADKIVAERKLKAAEPALLEAEAALQTIKASDIATVRKLAKPPYLITLIMDCVLILFGKKLERVKPDPERQFLMASWTEAFKVMTDTRFLYNLQQFPKDNINGEIVDLMYPYLNYPLYTYEAAKQACGNVAGLIQWTIAMVAFYGINKDVLPLKANLAIQEGKYERANRNLRQAEALLKEKDEDLRQVQKEYDAVMKERQIIVDQAEACQAKTDTATAMIDGLSGERVRWTEQVALFKSEIERLVGDVVILTGFLSYCGPFNQEIRILLQRKWFDFLRDKDIPCSKTINIVDVLTDTATIGEWNLQGLPTDELSIQNGIIVTKATRYPLLIDPQLQGKTWIKNSEKDFELQVTLLSHKYFRNHLEDSVSLGRPLLIEDVAEELDPVLDNLLEKNFIKIGTTYKVKLGDKEVDIHKDFRLYITTKFPNPSYNPEVFARVAVIDFTVTMKGLEDQLLGRVILTEEEELETERVQLIADVTANRRNISELETNLLHKLTTVQGPLIEDVELMNVLNTTKKTAAEVNEKLNIARETEIKIDAAREEYRPIATRGSVLYFLICDMSHVNCMYQTSLVQFLERFDISMARSEKSPVIHKRIYHVIEYLTFEVFRYKARGLYEIHKYMFILLMTLKIDLQRGNISHEEFEFFIKGGAALDLKTVQPKPCRWITDVTWLHLVALSELRQFRYILTQVPASEKLWKIWFDKDTPEEEIIPDGYNLLDTFRRLLIIRAWCMDRTLSQSRKYIASSLGMRYAEPVITLLDVMHSESRPDTPMICFLSMGSDPSPSVEQLAKNMEILCKSISMGQGQEVHARKLLSNAVTDGFWVLCQNCHLGLEYMHEMVIFLLEMQSPHPDFRIWITTEPHENFPISLLQMSIKFTYEPPQGVKAGLIATYNEMNQIMLDQCDASQYIPLIYTVSFLHTIVQERRKFGPLGWNIPYEFNTADWLASCMFMNNHLSDFDPKRGISWQTVRYMIGEVQYGGRVTDDYDKRLLNTFAKVWFSDALFNEDFEFYKGYTVLNYNNVIDYLKAIDTMASIDPPQVYGLHSNADITYQSNTTQTVLDTIISIQPKEAGVGTGESRETVVTRQAKDMLDKLPSPYDFYVVKERLHIMGITQPMNIFLKQEIDRINLVIVLLITMLNDLLLAIEGVIIMNEQLRDTFDNIYDARIPEVWRARSWESSTLGFWFTELLERNQQFSTWLFTGRPMRFWMTGFFNPQGFLTAMRQEVTRAHEGWALDNVTLHNSIMRYYAEDIKTPPDEGVYVIGLILEGAGWDRRNNMLCESANKVLYVNMPVVYIFALYNKPDKDPKLYECPLYKKPQRTYNLLVTPLWLQTNKLPEHWILRGVALLCDNK</sequence>
<dbReference type="GO" id="GO:0005930">
    <property type="term" value="C:axoneme"/>
    <property type="evidence" value="ECO:0007669"/>
    <property type="project" value="UniProtKB-SubCell"/>
</dbReference>
<keyword evidence="12" id="KW-0206">Cytoskeleton</keyword>
<dbReference type="Gene3D" id="1.20.920.30">
    <property type="match status" value="1"/>
</dbReference>
<dbReference type="InterPro" id="IPR027417">
    <property type="entry name" value="P-loop_NTPase"/>
</dbReference>
<evidence type="ECO:0000256" key="3">
    <source>
        <dbReference type="ARBA" id="ARBA00022490"/>
    </source>
</evidence>
<keyword evidence="13" id="KW-0966">Cell projection</keyword>
<evidence type="ECO:0000256" key="7">
    <source>
        <dbReference type="ARBA" id="ARBA00022840"/>
    </source>
</evidence>
<dbReference type="FunFam" id="1.20.1270.280:FF:000002">
    <property type="entry name" value="Dynein heavy chain 5, axonemal"/>
    <property type="match status" value="1"/>
</dbReference>
<dbReference type="Gene3D" id="1.20.58.1120">
    <property type="match status" value="1"/>
</dbReference>
<dbReference type="InterPro" id="IPR041658">
    <property type="entry name" value="AAA_lid_11"/>
</dbReference>
<keyword evidence="15" id="KW-0812">Transmembrane</keyword>
<dbReference type="InterPro" id="IPR024317">
    <property type="entry name" value="Dynein_heavy_chain_D4_dom"/>
</dbReference>
<evidence type="ECO:0000256" key="13">
    <source>
        <dbReference type="ARBA" id="ARBA00023273"/>
    </source>
</evidence>
<dbReference type="InterPro" id="IPR003593">
    <property type="entry name" value="AAA+_ATPase"/>
</dbReference>
<dbReference type="FunFam" id="3.40.50.300:FF:000044">
    <property type="entry name" value="Dynein heavy chain 5, axonemal"/>
    <property type="match status" value="1"/>
</dbReference>
<dbReference type="FunFam" id="3.20.180.20:FF:000001">
    <property type="entry name" value="Dynein axonemal heavy chain 5"/>
    <property type="match status" value="1"/>
</dbReference>
<dbReference type="InterPro" id="IPR004273">
    <property type="entry name" value="Dynein_heavy_D6_P-loop"/>
</dbReference>
<keyword evidence="6" id="KW-0547">Nucleotide-binding</keyword>
<dbReference type="Pfam" id="PF12775">
    <property type="entry name" value="AAA_7"/>
    <property type="match status" value="1"/>
</dbReference>
<dbReference type="Gene3D" id="3.20.180.20">
    <property type="entry name" value="Dynein heavy chain, N-terminal domain 2"/>
    <property type="match status" value="1"/>
</dbReference>
<keyword evidence="4" id="KW-0493">Microtubule</keyword>
<comment type="subcellular location">
    <subcellularLocation>
        <location evidence="1">Cytoplasm</location>
        <location evidence="1">Cytoskeleton</location>
        <location evidence="1">Cilium axoneme</location>
    </subcellularLocation>
</comment>
<dbReference type="InterPro" id="IPR042222">
    <property type="entry name" value="Dynein_2_N"/>
</dbReference>
<dbReference type="PANTHER" id="PTHR46532:SF4">
    <property type="entry name" value="AAA+ ATPASE DOMAIN-CONTAINING PROTEIN"/>
    <property type="match status" value="1"/>
</dbReference>
<dbReference type="Pfam" id="PF03028">
    <property type="entry name" value="Dynein_heavy"/>
    <property type="match status" value="1"/>
</dbReference>
<evidence type="ECO:0000313" key="18">
    <source>
        <dbReference type="Proteomes" id="UP001607302"/>
    </source>
</evidence>
<evidence type="ECO:0000256" key="4">
    <source>
        <dbReference type="ARBA" id="ARBA00022701"/>
    </source>
</evidence>
<dbReference type="Pfam" id="PF08385">
    <property type="entry name" value="DHC_N1"/>
    <property type="match status" value="1"/>
</dbReference>
<dbReference type="FunFam" id="1.20.920.20:FF:000001">
    <property type="entry name" value="dynein heavy chain 2, axonemal"/>
    <property type="match status" value="1"/>
</dbReference>
<organism evidence="17 18">
    <name type="scientific">Vespula squamosa</name>
    <name type="common">Southern yellow jacket</name>
    <name type="synonym">Wasp</name>
    <dbReference type="NCBI Taxonomy" id="30214"/>
    <lineage>
        <taxon>Eukaryota</taxon>
        <taxon>Metazoa</taxon>
        <taxon>Ecdysozoa</taxon>
        <taxon>Arthropoda</taxon>
        <taxon>Hexapoda</taxon>
        <taxon>Insecta</taxon>
        <taxon>Pterygota</taxon>
        <taxon>Neoptera</taxon>
        <taxon>Endopterygota</taxon>
        <taxon>Hymenoptera</taxon>
        <taxon>Apocrita</taxon>
        <taxon>Aculeata</taxon>
        <taxon>Vespoidea</taxon>
        <taxon>Vespidae</taxon>
        <taxon>Vespinae</taxon>
        <taxon>Vespula</taxon>
    </lineage>
</organism>
<dbReference type="PANTHER" id="PTHR46532">
    <property type="entry name" value="MALE FERTILITY FACTOR KL5"/>
    <property type="match status" value="1"/>
</dbReference>
<dbReference type="InterPro" id="IPR035699">
    <property type="entry name" value="AAA_6"/>
</dbReference>
<evidence type="ECO:0000256" key="14">
    <source>
        <dbReference type="SAM" id="Coils"/>
    </source>
</evidence>